<dbReference type="SUPFAM" id="SSF55711">
    <property type="entry name" value="Subdomain of clathrin and coatomer appendage domain"/>
    <property type="match status" value="1"/>
</dbReference>
<dbReference type="GO" id="GO:0006886">
    <property type="term" value="P:intracellular protein transport"/>
    <property type="evidence" value="ECO:0007669"/>
    <property type="project" value="InterPro"/>
</dbReference>
<protein>
    <submittedName>
        <fullName evidence="5">Alpha_adaptinC2 domain-containing protein</fullName>
    </submittedName>
</protein>
<dbReference type="Gene3D" id="2.60.40.1230">
    <property type="match status" value="1"/>
</dbReference>
<dbReference type="GO" id="GO:0016192">
    <property type="term" value="P:vesicle-mediated transport"/>
    <property type="evidence" value="ECO:0007669"/>
    <property type="project" value="InterPro"/>
</dbReference>
<dbReference type="FunFam" id="3.30.310.10:FF:000004">
    <property type="entry name" value="AP-2 complex subunit alpha"/>
    <property type="match status" value="1"/>
</dbReference>
<organism evidence="4 5">
    <name type="scientific">Steinernema glaseri</name>
    <dbReference type="NCBI Taxonomy" id="37863"/>
    <lineage>
        <taxon>Eukaryota</taxon>
        <taxon>Metazoa</taxon>
        <taxon>Ecdysozoa</taxon>
        <taxon>Nematoda</taxon>
        <taxon>Chromadorea</taxon>
        <taxon>Rhabditida</taxon>
        <taxon>Tylenchina</taxon>
        <taxon>Panagrolaimomorpha</taxon>
        <taxon>Strongyloidoidea</taxon>
        <taxon>Steinernematidae</taxon>
        <taxon>Steinernema</taxon>
    </lineage>
</organism>
<name>A0A1I7XYU0_9BILA</name>
<evidence type="ECO:0000313" key="5">
    <source>
        <dbReference type="WBParaSite" id="L893_g10701.t1"/>
    </source>
</evidence>
<dbReference type="InterPro" id="IPR003164">
    <property type="entry name" value="Clathrin_a-adaptin_app_sub_C"/>
</dbReference>
<dbReference type="SUPFAM" id="SSF49348">
    <property type="entry name" value="Clathrin adaptor appendage domain"/>
    <property type="match status" value="1"/>
</dbReference>
<keyword evidence="1" id="KW-0813">Transport</keyword>
<evidence type="ECO:0000256" key="1">
    <source>
        <dbReference type="ARBA" id="ARBA00022448"/>
    </source>
</evidence>
<proteinExistence type="predicted"/>
<dbReference type="InterPro" id="IPR013041">
    <property type="entry name" value="Clathrin_app_Ig-like_sf"/>
</dbReference>
<accession>A0A1I7XYU0</accession>
<feature type="domain" description="Clathrin adaptor alpha/beta/gamma-adaptin appendage Ig-like subdomain" evidence="3">
    <location>
        <begin position="30"/>
        <end position="146"/>
    </location>
</feature>
<dbReference type="SMART" id="SM00809">
    <property type="entry name" value="Alpha_adaptinC2"/>
    <property type="match status" value="1"/>
</dbReference>
<dbReference type="InterPro" id="IPR012295">
    <property type="entry name" value="TBP_dom_sf"/>
</dbReference>
<keyword evidence="4" id="KW-1185">Reference proteome</keyword>
<dbReference type="WBParaSite" id="L893_g10701.t1">
    <property type="protein sequence ID" value="L893_g10701.t1"/>
    <property type="gene ID" value="L893_g10701"/>
</dbReference>
<evidence type="ECO:0000256" key="2">
    <source>
        <dbReference type="ARBA" id="ARBA00022927"/>
    </source>
</evidence>
<dbReference type="InterPro" id="IPR009028">
    <property type="entry name" value="Coatomer/calthrin_app_sub_C"/>
</dbReference>
<evidence type="ECO:0000259" key="3">
    <source>
        <dbReference type="SMART" id="SM00809"/>
    </source>
</evidence>
<reference evidence="5" key="1">
    <citation type="submission" date="2016-11" db="UniProtKB">
        <authorList>
            <consortium name="WormBaseParasite"/>
        </authorList>
    </citation>
    <scope>IDENTIFICATION</scope>
</reference>
<evidence type="ECO:0000313" key="4">
    <source>
        <dbReference type="Proteomes" id="UP000095287"/>
    </source>
</evidence>
<dbReference type="Pfam" id="PF02883">
    <property type="entry name" value="Alpha_adaptinC2"/>
    <property type="match status" value="1"/>
</dbReference>
<keyword evidence="2" id="KW-0653">Protein transport</keyword>
<dbReference type="AlphaFoldDB" id="A0A1I7XYU0"/>
<dbReference type="Pfam" id="PF02296">
    <property type="entry name" value="Alpha_adaptin_C"/>
    <property type="match status" value="1"/>
</dbReference>
<sequence length="267" mass="29616">MTAATATTPANGAFDNGGLHGDVENRTDIYKFVLKQNGILYEDEVIQIGCKLETQAHCARLGMFYGNKTGADFTGFQPLIDCPGALAAQLKAQAKPVRPVIEKGAQVQQLINFICVQEFTSFPTIRVSFSYTNAAGLPTSFNKTLFLPIALTKFFEATAMTSEQFFGRWRQLSQPVQESQKIFNARQPMETDQVRTKLQALGCALLKDVDPNPENFVLAGIIHTQVQQIGTLVRLEPNKQAKMYRLTVRSSRDTVSKLVCDLLAEQF</sequence>
<dbReference type="GO" id="GO:0030131">
    <property type="term" value="C:clathrin adaptor complex"/>
    <property type="evidence" value="ECO:0007669"/>
    <property type="project" value="InterPro"/>
</dbReference>
<dbReference type="Proteomes" id="UP000095287">
    <property type="component" value="Unplaced"/>
</dbReference>
<dbReference type="Gene3D" id="3.30.310.10">
    <property type="entry name" value="TATA-Binding Protein"/>
    <property type="match status" value="1"/>
</dbReference>
<dbReference type="InterPro" id="IPR008152">
    <property type="entry name" value="Clathrin_a/b/g-adaptin_app_Ig"/>
</dbReference>